<sequence length="296" mass="31585">MNVILSAIIPVGLIIFLGYVVGRTLRPDVQSLSQISVYILAPALVADGLYQTTLSGQNVIILLLGFGILSVLLYGLVWLIAKLFHLSPLVQKSLMATTILPNNGNMGLSITSFALGAAGLERAIIYMIGSSILLFGVAPALLKGKGFLDGIRVVLKLPLIWAMLWGISLRVFAVQLPFEIDKAIAELGRAAIPVALIILGIQLASTRLAIGKYELFAASLRLILAPFVAWVLGMALGLKGLDAQIFIIQSAMPTAVNTVVLVTEFGGDAPRVARTIVVTTLGSFLTVPFILWLVTR</sequence>
<dbReference type="RefSeq" id="WP_106457301.1">
    <property type="nucleotide sequence ID" value="NZ_PXOH01000013.1"/>
</dbReference>
<evidence type="ECO:0000256" key="3">
    <source>
        <dbReference type="ARBA" id="ARBA00022448"/>
    </source>
</evidence>
<name>A0A2T1LWQ2_9CHRO</name>
<reference evidence="9 10" key="1">
    <citation type="submission" date="2018-03" db="EMBL/GenBank/DDBJ databases">
        <title>The ancient ancestry and fast evolution of plastids.</title>
        <authorList>
            <person name="Moore K.R."/>
            <person name="Magnabosco C."/>
            <person name="Momper L."/>
            <person name="Gold D.A."/>
            <person name="Bosak T."/>
            <person name="Fournier G.P."/>
        </authorList>
    </citation>
    <scope>NUCLEOTIDE SEQUENCE [LARGE SCALE GENOMIC DNA]</scope>
    <source>
        <strain evidence="9 10">CCALA 016</strain>
    </source>
</reference>
<keyword evidence="10" id="KW-1185">Reference proteome</keyword>
<feature type="transmembrane region" description="Helical" evidence="8">
    <location>
        <begin position="123"/>
        <end position="142"/>
    </location>
</feature>
<keyword evidence="5 8" id="KW-0812">Transmembrane</keyword>
<keyword evidence="6 8" id="KW-1133">Transmembrane helix</keyword>
<feature type="transmembrane region" description="Helical" evidence="8">
    <location>
        <begin position="154"/>
        <end position="178"/>
    </location>
</feature>
<feature type="transmembrane region" description="Helical" evidence="8">
    <location>
        <begin position="275"/>
        <end position="294"/>
    </location>
</feature>
<dbReference type="Pfam" id="PF03547">
    <property type="entry name" value="Mem_trans"/>
    <property type="match status" value="2"/>
</dbReference>
<comment type="subcellular location">
    <subcellularLocation>
        <location evidence="1">Cell membrane</location>
        <topology evidence="1">Multi-pass membrane protein</topology>
    </subcellularLocation>
</comment>
<dbReference type="GO" id="GO:0005886">
    <property type="term" value="C:plasma membrane"/>
    <property type="evidence" value="ECO:0007669"/>
    <property type="project" value="UniProtKB-SubCell"/>
</dbReference>
<dbReference type="EMBL" id="PXOH01000013">
    <property type="protein sequence ID" value="PSF36585.1"/>
    <property type="molecule type" value="Genomic_DNA"/>
</dbReference>
<evidence type="ECO:0000256" key="6">
    <source>
        <dbReference type="ARBA" id="ARBA00022989"/>
    </source>
</evidence>
<proteinExistence type="inferred from homology"/>
<dbReference type="InterPro" id="IPR004776">
    <property type="entry name" value="Mem_transp_PIN-like"/>
</dbReference>
<protein>
    <submittedName>
        <fullName evidence="9">Transporter</fullName>
    </submittedName>
</protein>
<organism evidence="9 10">
    <name type="scientific">Aphanothece hegewaldii CCALA 016</name>
    <dbReference type="NCBI Taxonomy" id="2107694"/>
    <lineage>
        <taxon>Bacteria</taxon>
        <taxon>Bacillati</taxon>
        <taxon>Cyanobacteriota</taxon>
        <taxon>Cyanophyceae</taxon>
        <taxon>Oscillatoriophycideae</taxon>
        <taxon>Chroococcales</taxon>
        <taxon>Aphanothecaceae</taxon>
        <taxon>Aphanothece</taxon>
    </lineage>
</organism>
<comment type="similarity">
    <text evidence="2">Belongs to the auxin efflux carrier (TC 2.A.69) family.</text>
</comment>
<dbReference type="OrthoDB" id="527159at2"/>
<evidence type="ECO:0000256" key="1">
    <source>
        <dbReference type="ARBA" id="ARBA00004651"/>
    </source>
</evidence>
<feature type="transmembrane region" description="Helical" evidence="8">
    <location>
        <begin position="59"/>
        <end position="81"/>
    </location>
</feature>
<dbReference type="InterPro" id="IPR038770">
    <property type="entry name" value="Na+/solute_symporter_sf"/>
</dbReference>
<dbReference type="PANTHER" id="PTHR36838">
    <property type="entry name" value="AUXIN EFFLUX CARRIER FAMILY PROTEIN"/>
    <property type="match status" value="1"/>
</dbReference>
<keyword evidence="3" id="KW-0813">Transport</keyword>
<keyword evidence="4" id="KW-1003">Cell membrane</keyword>
<dbReference type="PANTHER" id="PTHR36838:SF1">
    <property type="entry name" value="SLR1864 PROTEIN"/>
    <property type="match status" value="1"/>
</dbReference>
<comment type="caution">
    <text evidence="9">The sequence shown here is derived from an EMBL/GenBank/DDBJ whole genome shotgun (WGS) entry which is preliminary data.</text>
</comment>
<dbReference type="AlphaFoldDB" id="A0A2T1LWQ2"/>
<dbReference type="Gene3D" id="1.20.1530.20">
    <property type="match status" value="1"/>
</dbReference>
<evidence type="ECO:0000256" key="4">
    <source>
        <dbReference type="ARBA" id="ARBA00022475"/>
    </source>
</evidence>
<evidence type="ECO:0000256" key="5">
    <source>
        <dbReference type="ARBA" id="ARBA00022692"/>
    </source>
</evidence>
<keyword evidence="7 8" id="KW-0472">Membrane</keyword>
<evidence type="ECO:0000313" key="9">
    <source>
        <dbReference type="EMBL" id="PSF36585.1"/>
    </source>
</evidence>
<gene>
    <name evidence="9" type="ORF">C7H19_12960</name>
</gene>
<feature type="transmembrane region" description="Helical" evidence="8">
    <location>
        <begin position="244"/>
        <end position="263"/>
    </location>
</feature>
<feature type="transmembrane region" description="Helical" evidence="8">
    <location>
        <begin position="190"/>
        <end position="210"/>
    </location>
</feature>
<feature type="transmembrane region" description="Helical" evidence="8">
    <location>
        <begin position="222"/>
        <end position="238"/>
    </location>
</feature>
<evidence type="ECO:0000256" key="7">
    <source>
        <dbReference type="ARBA" id="ARBA00023136"/>
    </source>
</evidence>
<accession>A0A2T1LWQ2</accession>
<evidence type="ECO:0000256" key="2">
    <source>
        <dbReference type="ARBA" id="ARBA00010145"/>
    </source>
</evidence>
<reference evidence="9 10" key="2">
    <citation type="submission" date="2018-03" db="EMBL/GenBank/DDBJ databases">
        <authorList>
            <person name="Keele B.F."/>
        </authorList>
    </citation>
    <scope>NUCLEOTIDE SEQUENCE [LARGE SCALE GENOMIC DNA]</scope>
    <source>
        <strain evidence="9 10">CCALA 016</strain>
    </source>
</reference>
<dbReference type="Proteomes" id="UP000239001">
    <property type="component" value="Unassembled WGS sequence"/>
</dbReference>
<evidence type="ECO:0000256" key="8">
    <source>
        <dbReference type="SAM" id="Phobius"/>
    </source>
</evidence>
<dbReference type="GO" id="GO:0055085">
    <property type="term" value="P:transmembrane transport"/>
    <property type="evidence" value="ECO:0007669"/>
    <property type="project" value="InterPro"/>
</dbReference>
<evidence type="ECO:0000313" key="10">
    <source>
        <dbReference type="Proteomes" id="UP000239001"/>
    </source>
</evidence>